<gene>
    <name evidence="1" type="ORF">RJT34_24900</name>
</gene>
<reference evidence="1 2" key="1">
    <citation type="submission" date="2024-01" db="EMBL/GenBank/DDBJ databases">
        <title>The genomes of 5 underutilized Papilionoideae crops provide insights into root nodulation and disease resistance.</title>
        <authorList>
            <person name="Yuan L."/>
        </authorList>
    </citation>
    <scope>NUCLEOTIDE SEQUENCE [LARGE SCALE GENOMIC DNA]</scope>
    <source>
        <strain evidence="1">LY-2023</strain>
        <tissue evidence="1">Leaf</tissue>
    </source>
</reference>
<dbReference type="Proteomes" id="UP001359559">
    <property type="component" value="Unassembled WGS sequence"/>
</dbReference>
<evidence type="ECO:0000313" key="1">
    <source>
        <dbReference type="EMBL" id="KAK7279841.1"/>
    </source>
</evidence>
<dbReference type="AlphaFoldDB" id="A0AAN9FRK9"/>
<name>A0AAN9FRK9_CLITE</name>
<dbReference type="EMBL" id="JAYKXN010000006">
    <property type="protein sequence ID" value="KAK7279841.1"/>
    <property type="molecule type" value="Genomic_DNA"/>
</dbReference>
<comment type="caution">
    <text evidence="1">The sequence shown here is derived from an EMBL/GenBank/DDBJ whole genome shotgun (WGS) entry which is preliminary data.</text>
</comment>
<protein>
    <submittedName>
        <fullName evidence="1">Uncharacterized protein</fullName>
    </submittedName>
</protein>
<keyword evidence="2" id="KW-1185">Reference proteome</keyword>
<proteinExistence type="predicted"/>
<evidence type="ECO:0000313" key="2">
    <source>
        <dbReference type="Proteomes" id="UP001359559"/>
    </source>
</evidence>
<sequence>MILLSRTRRTFLTVSVFLYFFCVSRSPRLVSSFIITQIHFPSGHKHNPSFHSLPAAISFSTPLSVSLSSP</sequence>
<accession>A0AAN9FRK9</accession>
<organism evidence="1 2">
    <name type="scientific">Clitoria ternatea</name>
    <name type="common">Butterfly pea</name>
    <dbReference type="NCBI Taxonomy" id="43366"/>
    <lineage>
        <taxon>Eukaryota</taxon>
        <taxon>Viridiplantae</taxon>
        <taxon>Streptophyta</taxon>
        <taxon>Embryophyta</taxon>
        <taxon>Tracheophyta</taxon>
        <taxon>Spermatophyta</taxon>
        <taxon>Magnoliopsida</taxon>
        <taxon>eudicotyledons</taxon>
        <taxon>Gunneridae</taxon>
        <taxon>Pentapetalae</taxon>
        <taxon>rosids</taxon>
        <taxon>fabids</taxon>
        <taxon>Fabales</taxon>
        <taxon>Fabaceae</taxon>
        <taxon>Papilionoideae</taxon>
        <taxon>50 kb inversion clade</taxon>
        <taxon>NPAAA clade</taxon>
        <taxon>indigoferoid/millettioid clade</taxon>
        <taxon>Phaseoleae</taxon>
        <taxon>Clitoria</taxon>
    </lineage>
</organism>